<dbReference type="InterPro" id="IPR058163">
    <property type="entry name" value="LysR-type_TF_proteobact-type"/>
</dbReference>
<dbReference type="Pfam" id="PF03466">
    <property type="entry name" value="LysR_substrate"/>
    <property type="match status" value="1"/>
</dbReference>
<dbReference type="SUPFAM" id="SSF46785">
    <property type="entry name" value="Winged helix' DNA-binding domain"/>
    <property type="match status" value="1"/>
</dbReference>
<evidence type="ECO:0000256" key="4">
    <source>
        <dbReference type="ARBA" id="ARBA00023163"/>
    </source>
</evidence>
<dbReference type="OrthoDB" id="9786526at2"/>
<dbReference type="RefSeq" id="WP_121936901.1">
    <property type="nucleotide sequence ID" value="NZ_REFR01000002.1"/>
</dbReference>
<dbReference type="Gene3D" id="1.10.10.10">
    <property type="entry name" value="Winged helix-like DNA-binding domain superfamily/Winged helix DNA-binding domain"/>
    <property type="match status" value="1"/>
</dbReference>
<gene>
    <name evidence="6" type="ORF">BXY39_0112</name>
</gene>
<dbReference type="GO" id="GO:0003700">
    <property type="term" value="F:DNA-binding transcription factor activity"/>
    <property type="evidence" value="ECO:0007669"/>
    <property type="project" value="InterPro"/>
</dbReference>
<proteinExistence type="inferred from homology"/>
<dbReference type="EMBL" id="REFR01000002">
    <property type="protein sequence ID" value="RMB12689.1"/>
    <property type="molecule type" value="Genomic_DNA"/>
</dbReference>
<dbReference type="GO" id="GO:0043565">
    <property type="term" value="F:sequence-specific DNA binding"/>
    <property type="evidence" value="ECO:0007669"/>
    <property type="project" value="TreeGrafter"/>
</dbReference>
<evidence type="ECO:0000259" key="5">
    <source>
        <dbReference type="PROSITE" id="PS50931"/>
    </source>
</evidence>
<name>A0A3M0CYG1_9PROT</name>
<dbReference type="InterPro" id="IPR000847">
    <property type="entry name" value="LysR_HTH_N"/>
</dbReference>
<dbReference type="Gene3D" id="3.40.190.290">
    <property type="match status" value="1"/>
</dbReference>
<dbReference type="PANTHER" id="PTHR30537:SF81">
    <property type="entry name" value="TRANSCRIPTIONAL REGULATOR-RELATED"/>
    <property type="match status" value="1"/>
</dbReference>
<dbReference type="FunFam" id="1.10.10.10:FF:000001">
    <property type="entry name" value="LysR family transcriptional regulator"/>
    <property type="match status" value="1"/>
</dbReference>
<evidence type="ECO:0000256" key="1">
    <source>
        <dbReference type="ARBA" id="ARBA00009437"/>
    </source>
</evidence>
<dbReference type="InterPro" id="IPR036388">
    <property type="entry name" value="WH-like_DNA-bd_sf"/>
</dbReference>
<dbReference type="Proteomes" id="UP000271227">
    <property type="component" value="Unassembled WGS sequence"/>
</dbReference>
<reference evidence="6 7" key="1">
    <citation type="submission" date="2018-10" db="EMBL/GenBank/DDBJ databases">
        <title>Genomic Encyclopedia of Archaeal and Bacterial Type Strains, Phase II (KMG-II): from individual species to whole genera.</title>
        <authorList>
            <person name="Goeker M."/>
        </authorList>
    </citation>
    <scope>NUCLEOTIDE SEQUENCE [LARGE SCALE GENOMIC DNA]</scope>
    <source>
        <strain evidence="6 7">DSM 25217</strain>
    </source>
</reference>
<keyword evidence="3 6" id="KW-0238">DNA-binding</keyword>
<comment type="similarity">
    <text evidence="1">Belongs to the LysR transcriptional regulatory family.</text>
</comment>
<dbReference type="CDD" id="cd08422">
    <property type="entry name" value="PBP2_CrgA_like"/>
    <property type="match status" value="1"/>
</dbReference>
<evidence type="ECO:0000313" key="6">
    <source>
        <dbReference type="EMBL" id="RMB12689.1"/>
    </source>
</evidence>
<dbReference type="AlphaFoldDB" id="A0A3M0CYG1"/>
<dbReference type="PROSITE" id="PS50931">
    <property type="entry name" value="HTH_LYSR"/>
    <property type="match status" value="1"/>
</dbReference>
<dbReference type="Pfam" id="PF00126">
    <property type="entry name" value="HTH_1"/>
    <property type="match status" value="1"/>
</dbReference>
<dbReference type="InterPro" id="IPR005119">
    <property type="entry name" value="LysR_subst-bd"/>
</dbReference>
<keyword evidence="7" id="KW-1185">Reference proteome</keyword>
<organism evidence="6 7">
    <name type="scientific">Eilatimonas milleporae</name>
    <dbReference type="NCBI Taxonomy" id="911205"/>
    <lineage>
        <taxon>Bacteria</taxon>
        <taxon>Pseudomonadati</taxon>
        <taxon>Pseudomonadota</taxon>
        <taxon>Alphaproteobacteria</taxon>
        <taxon>Kordiimonadales</taxon>
        <taxon>Kordiimonadaceae</taxon>
        <taxon>Eilatimonas</taxon>
    </lineage>
</organism>
<evidence type="ECO:0000256" key="2">
    <source>
        <dbReference type="ARBA" id="ARBA00023015"/>
    </source>
</evidence>
<comment type="caution">
    <text evidence="6">The sequence shown here is derived from an EMBL/GenBank/DDBJ whole genome shotgun (WGS) entry which is preliminary data.</text>
</comment>
<protein>
    <submittedName>
        <fullName evidence="6">DNA-binding transcriptional LysR family regulator</fullName>
    </submittedName>
</protein>
<evidence type="ECO:0000313" key="7">
    <source>
        <dbReference type="Proteomes" id="UP000271227"/>
    </source>
</evidence>
<evidence type="ECO:0000256" key="3">
    <source>
        <dbReference type="ARBA" id="ARBA00023125"/>
    </source>
</evidence>
<keyword evidence="2" id="KW-0805">Transcription regulation</keyword>
<dbReference type="InterPro" id="IPR036390">
    <property type="entry name" value="WH_DNA-bd_sf"/>
</dbReference>
<dbReference type="PRINTS" id="PR00039">
    <property type="entry name" value="HTHLYSR"/>
</dbReference>
<dbReference type="GO" id="GO:0006351">
    <property type="term" value="P:DNA-templated transcription"/>
    <property type="evidence" value="ECO:0007669"/>
    <property type="project" value="TreeGrafter"/>
</dbReference>
<feature type="domain" description="HTH lysR-type" evidence="5">
    <location>
        <begin position="1"/>
        <end position="58"/>
    </location>
</feature>
<keyword evidence="4" id="KW-0804">Transcription</keyword>
<dbReference type="PANTHER" id="PTHR30537">
    <property type="entry name" value="HTH-TYPE TRANSCRIPTIONAL REGULATOR"/>
    <property type="match status" value="1"/>
</dbReference>
<accession>A0A3M0CYG1</accession>
<sequence>MDLIALETYCRAVEAGNLTRAAQMLHVTKSVVSRRLAALEEDLEVRLLTRTTRGVTPTDEGQQFYERAVRILDDVEDARQSLNTADGPLVGRLRLTAPQSFTDLCLGEALCRFMDENPKLKMDIDLKDERVDIVGAGYDVGLRIATELHDTSLIARKIAPISFVTVASPAYLKQHGVPVTPQDFATNHRAVFYANKTVQNEWSFMVAGREETVRPDGFLVTNSGKLQASAAINGLGVARLPRFFVADALTDGRLTEILSDSRPGDGALYAMFPERRHLPAKVRRLIDFLINWFADPSHRQGL</sequence>
<dbReference type="InParanoid" id="A0A3M0CYG1"/>
<dbReference type="SUPFAM" id="SSF53850">
    <property type="entry name" value="Periplasmic binding protein-like II"/>
    <property type="match status" value="1"/>
</dbReference>